<keyword evidence="12" id="KW-1185">Reference proteome</keyword>
<gene>
    <name evidence="11" type="ORF">C2845_PM12G25740</name>
</gene>
<evidence type="ECO:0000259" key="10">
    <source>
        <dbReference type="Pfam" id="PF00432"/>
    </source>
</evidence>
<name>A0A3L6QLE5_PANMI</name>
<feature type="domain" description="Prenyltransferase alpha-alpha toroid" evidence="10">
    <location>
        <begin position="51"/>
        <end position="165"/>
    </location>
</feature>
<keyword evidence="5" id="KW-0479">Metal-binding</keyword>
<keyword evidence="7" id="KW-0862">Zinc</keyword>
<reference evidence="12" key="1">
    <citation type="journal article" date="2019" name="Nat. Commun.">
        <title>The genome of broomcorn millet.</title>
        <authorList>
            <person name="Zou C."/>
            <person name="Miki D."/>
            <person name="Li D."/>
            <person name="Tang Q."/>
            <person name="Xiao L."/>
            <person name="Rajput S."/>
            <person name="Deng P."/>
            <person name="Jia W."/>
            <person name="Huang R."/>
            <person name="Zhang M."/>
            <person name="Sun Y."/>
            <person name="Hu J."/>
            <person name="Fu X."/>
            <person name="Schnable P.S."/>
            <person name="Li F."/>
            <person name="Zhang H."/>
            <person name="Feng B."/>
            <person name="Zhu X."/>
            <person name="Liu R."/>
            <person name="Schnable J.C."/>
            <person name="Zhu J.-K."/>
            <person name="Zhang H."/>
        </authorList>
    </citation>
    <scope>NUCLEOTIDE SEQUENCE [LARGE SCALE GENOMIC DNA]</scope>
</reference>
<dbReference type="InterPro" id="IPR008930">
    <property type="entry name" value="Terpenoid_cyclase/PrenylTrfase"/>
</dbReference>
<dbReference type="PANTHER" id="PTHR11774:SF11">
    <property type="entry name" value="GERANYLGERANYL TRANSFERASE TYPE-2 SUBUNIT BETA"/>
    <property type="match status" value="1"/>
</dbReference>
<dbReference type="InterPro" id="IPR001330">
    <property type="entry name" value="Prenyltrans"/>
</dbReference>
<evidence type="ECO:0000256" key="2">
    <source>
        <dbReference type="ARBA" id="ARBA00010497"/>
    </source>
</evidence>
<feature type="domain" description="Prenyltransferase alpha-alpha toroid" evidence="10">
    <location>
        <begin position="174"/>
        <end position="193"/>
    </location>
</feature>
<keyword evidence="4 11" id="KW-0808">Transferase</keyword>
<protein>
    <recommendedName>
        <fullName evidence="8">Geranylgeranyl transferase type II subunit beta</fullName>
    </recommendedName>
    <alternativeName>
        <fullName evidence="9">Type II protein geranyl-geranyltransferase subunit beta</fullName>
    </alternativeName>
</protein>
<dbReference type="InterPro" id="IPR045089">
    <property type="entry name" value="PGGT1B-like"/>
</dbReference>
<dbReference type="PANTHER" id="PTHR11774">
    <property type="entry name" value="GERANYLGERANYL TRANSFERASE TYPE BETA SUBUNIT"/>
    <property type="match status" value="1"/>
</dbReference>
<dbReference type="GO" id="GO:0004663">
    <property type="term" value="F:Rab geranylgeranyltransferase activity"/>
    <property type="evidence" value="ECO:0007669"/>
    <property type="project" value="TreeGrafter"/>
</dbReference>
<evidence type="ECO:0000256" key="6">
    <source>
        <dbReference type="ARBA" id="ARBA00022737"/>
    </source>
</evidence>
<comment type="similarity">
    <text evidence="2">Belongs to the protein prenyltransferase subunit beta family.</text>
</comment>
<accession>A0A3L6QLE5</accession>
<comment type="cofactor">
    <cofactor evidence="1">
        <name>Zn(2+)</name>
        <dbReference type="ChEBI" id="CHEBI:29105"/>
    </cofactor>
</comment>
<dbReference type="STRING" id="4540.A0A3L6QLE5"/>
<dbReference type="GO" id="GO:0005968">
    <property type="term" value="C:Rab-protein geranylgeranyltransferase complex"/>
    <property type="evidence" value="ECO:0007669"/>
    <property type="project" value="TreeGrafter"/>
</dbReference>
<evidence type="ECO:0000313" key="12">
    <source>
        <dbReference type="Proteomes" id="UP000275267"/>
    </source>
</evidence>
<evidence type="ECO:0000256" key="7">
    <source>
        <dbReference type="ARBA" id="ARBA00022833"/>
    </source>
</evidence>
<evidence type="ECO:0000256" key="9">
    <source>
        <dbReference type="ARBA" id="ARBA00032766"/>
    </source>
</evidence>
<dbReference type="Proteomes" id="UP000275267">
    <property type="component" value="Unassembled WGS sequence"/>
</dbReference>
<evidence type="ECO:0000256" key="8">
    <source>
        <dbReference type="ARBA" id="ARBA00030816"/>
    </source>
</evidence>
<evidence type="ECO:0000256" key="5">
    <source>
        <dbReference type="ARBA" id="ARBA00022723"/>
    </source>
</evidence>
<dbReference type="Gene3D" id="1.50.10.20">
    <property type="match status" value="1"/>
</dbReference>
<dbReference type="Pfam" id="PF00432">
    <property type="entry name" value="Prenyltrans"/>
    <property type="match status" value="2"/>
</dbReference>
<sequence length="252" mass="27655">MAELAADQHVRYIITVEKVLCLFDRLDVLDVDKVADILFPDLELDSRCWNVAALQIEDGSFSGDIWGEVDARFSYIALCTLSLLHHLHKIDMQKAVDFVVSCKNLDGGFGAMPGGESHGQIFCCVGTLAIAGSLHHIDRDLLGWWLCERQCKDGGLNGRPEKLADDKENDDISVSDRPDNAVDIYHTYFGVAGAYFLSGLLSVACAKRTHASKLSAPDVRLLVAPALRTLPSSRGLQPYSGGRRAAGEMRRH</sequence>
<dbReference type="EMBL" id="PQIB02000012">
    <property type="protein sequence ID" value="RLM80622.1"/>
    <property type="molecule type" value="Genomic_DNA"/>
</dbReference>
<evidence type="ECO:0000313" key="11">
    <source>
        <dbReference type="EMBL" id="RLM80622.1"/>
    </source>
</evidence>
<dbReference type="GO" id="GO:0046872">
    <property type="term" value="F:metal ion binding"/>
    <property type="evidence" value="ECO:0007669"/>
    <property type="project" value="UniProtKB-KW"/>
</dbReference>
<organism evidence="11 12">
    <name type="scientific">Panicum miliaceum</name>
    <name type="common">Proso millet</name>
    <name type="synonym">Broomcorn millet</name>
    <dbReference type="NCBI Taxonomy" id="4540"/>
    <lineage>
        <taxon>Eukaryota</taxon>
        <taxon>Viridiplantae</taxon>
        <taxon>Streptophyta</taxon>
        <taxon>Embryophyta</taxon>
        <taxon>Tracheophyta</taxon>
        <taxon>Spermatophyta</taxon>
        <taxon>Magnoliopsida</taxon>
        <taxon>Liliopsida</taxon>
        <taxon>Poales</taxon>
        <taxon>Poaceae</taxon>
        <taxon>PACMAD clade</taxon>
        <taxon>Panicoideae</taxon>
        <taxon>Panicodae</taxon>
        <taxon>Paniceae</taxon>
        <taxon>Panicinae</taxon>
        <taxon>Panicum</taxon>
        <taxon>Panicum sect. Panicum</taxon>
    </lineage>
</organism>
<dbReference type="AlphaFoldDB" id="A0A3L6QLE5"/>
<proteinExistence type="inferred from homology"/>
<dbReference type="SUPFAM" id="SSF48239">
    <property type="entry name" value="Terpenoid cyclases/Protein prenyltransferases"/>
    <property type="match status" value="1"/>
</dbReference>
<evidence type="ECO:0000256" key="3">
    <source>
        <dbReference type="ARBA" id="ARBA00022602"/>
    </source>
</evidence>
<comment type="caution">
    <text evidence="11">The sequence shown here is derived from an EMBL/GenBank/DDBJ whole genome shotgun (WGS) entry which is preliminary data.</text>
</comment>
<evidence type="ECO:0000256" key="4">
    <source>
        <dbReference type="ARBA" id="ARBA00022679"/>
    </source>
</evidence>
<keyword evidence="6" id="KW-0677">Repeat</keyword>
<dbReference type="OrthoDB" id="5428259at2759"/>
<keyword evidence="3" id="KW-0637">Prenyltransferase</keyword>
<evidence type="ECO:0000256" key="1">
    <source>
        <dbReference type="ARBA" id="ARBA00001947"/>
    </source>
</evidence>